<evidence type="ECO:0000256" key="1">
    <source>
        <dbReference type="SAM" id="Phobius"/>
    </source>
</evidence>
<reference evidence="2 3" key="1">
    <citation type="submission" date="2018-06" db="EMBL/GenBank/DDBJ databases">
        <title>Genomic Encyclopedia of Type Strains, Phase III (KMG-III): the genomes of soil and plant-associated and newly described type strains.</title>
        <authorList>
            <person name="Whitman W."/>
        </authorList>
    </citation>
    <scope>NUCLEOTIDE SEQUENCE [LARGE SCALE GENOMIC DNA]</scope>
    <source>
        <strain evidence="2 3">CECT 7377</strain>
    </source>
</reference>
<keyword evidence="3" id="KW-1185">Reference proteome</keyword>
<sequence length="224" mass="24889">MRIFLSIFGTLIFLASAKFGYCLLIEDKLNGAEFVSLIIAFAIIGLILSFASEIQEFSIAGNIVKLKEVKRDAEKSISELKSARIETFRFLLSLAKRHPGGFSDSGTVDGRVNDFWSLHDQIVAFNCEDELARNLLEVVGVLLQGQLSSISHSSDAVRSKYHGKNKTPKPSQLTIEALDNDSVELAAKRKVAGGDQAKIKEMLVVGLEEYKKLYELRGKYQNKM</sequence>
<gene>
    <name evidence="2" type="ORF">DFP80_1243</name>
</gene>
<dbReference type="Proteomes" id="UP000252792">
    <property type="component" value="Unassembled WGS sequence"/>
</dbReference>
<comment type="caution">
    <text evidence="2">The sequence shown here is derived from an EMBL/GenBank/DDBJ whole genome shotgun (WGS) entry which is preliminary data.</text>
</comment>
<name>A0A366IT04_9GAMM</name>
<organism evidence="2 3">
    <name type="scientific">Marinomonas rhizomae</name>
    <dbReference type="NCBI Taxonomy" id="491948"/>
    <lineage>
        <taxon>Bacteria</taxon>
        <taxon>Pseudomonadati</taxon>
        <taxon>Pseudomonadota</taxon>
        <taxon>Gammaproteobacteria</taxon>
        <taxon>Oceanospirillales</taxon>
        <taxon>Oceanospirillaceae</taxon>
        <taxon>Marinomonas</taxon>
    </lineage>
</organism>
<dbReference type="EMBL" id="QNSE01000024">
    <property type="protein sequence ID" value="RBP77912.1"/>
    <property type="molecule type" value="Genomic_DNA"/>
</dbReference>
<keyword evidence="1" id="KW-0812">Transmembrane</keyword>
<evidence type="ECO:0000313" key="3">
    <source>
        <dbReference type="Proteomes" id="UP000252792"/>
    </source>
</evidence>
<dbReference type="OrthoDB" id="6689501at2"/>
<keyword evidence="1" id="KW-0472">Membrane</keyword>
<protein>
    <submittedName>
        <fullName evidence="2">Uncharacterized protein</fullName>
    </submittedName>
</protein>
<dbReference type="RefSeq" id="WP_113918593.1">
    <property type="nucleotide sequence ID" value="NZ_QNSE01000024.1"/>
</dbReference>
<keyword evidence="1" id="KW-1133">Transmembrane helix</keyword>
<dbReference type="AlphaFoldDB" id="A0A366IT04"/>
<feature type="transmembrane region" description="Helical" evidence="1">
    <location>
        <begin position="32"/>
        <end position="51"/>
    </location>
</feature>
<accession>A0A366IT04</accession>
<proteinExistence type="predicted"/>
<evidence type="ECO:0000313" key="2">
    <source>
        <dbReference type="EMBL" id="RBP77912.1"/>
    </source>
</evidence>